<feature type="transmembrane region" description="Helical" evidence="8">
    <location>
        <begin position="99"/>
        <end position="121"/>
    </location>
</feature>
<feature type="transmembrane region" description="Helical" evidence="8">
    <location>
        <begin position="315"/>
        <end position="340"/>
    </location>
</feature>
<dbReference type="HAMAP" id="MF_02078">
    <property type="entry name" value="MurJ_MviN"/>
    <property type="match status" value="1"/>
</dbReference>
<feature type="transmembrane region" description="Helical" evidence="8">
    <location>
        <begin position="453"/>
        <end position="474"/>
    </location>
</feature>
<keyword evidence="5 8" id="KW-0573">Peptidoglycan synthesis</keyword>
<evidence type="ECO:0000313" key="10">
    <source>
        <dbReference type="EMBL" id="OGL98727.1"/>
    </source>
</evidence>
<feature type="transmembrane region" description="Helical" evidence="8">
    <location>
        <begin position="494"/>
        <end position="512"/>
    </location>
</feature>
<evidence type="ECO:0000256" key="8">
    <source>
        <dbReference type="HAMAP-Rule" id="MF_02078"/>
    </source>
</evidence>
<protein>
    <recommendedName>
        <fullName evidence="8">Probable lipid II flippase MurJ</fullName>
    </recommendedName>
</protein>
<keyword evidence="6 8" id="KW-1133">Transmembrane helix</keyword>
<proteinExistence type="inferred from homology"/>
<dbReference type="Pfam" id="PF03023">
    <property type="entry name" value="MurJ"/>
    <property type="match status" value="1"/>
</dbReference>
<evidence type="ECO:0000256" key="1">
    <source>
        <dbReference type="ARBA" id="ARBA00004651"/>
    </source>
</evidence>
<feature type="transmembrane region" description="Helical" evidence="8">
    <location>
        <begin position="395"/>
        <end position="413"/>
    </location>
</feature>
<dbReference type="InterPro" id="IPR004268">
    <property type="entry name" value="MurJ"/>
</dbReference>
<feature type="transmembrane region" description="Helical" evidence="8">
    <location>
        <begin position="285"/>
        <end position="303"/>
    </location>
</feature>
<dbReference type="Proteomes" id="UP000177331">
    <property type="component" value="Unassembled WGS sequence"/>
</dbReference>
<feature type="transmembrane region" description="Helical" evidence="8">
    <location>
        <begin position="199"/>
        <end position="225"/>
    </location>
</feature>
<comment type="function">
    <text evidence="8 9">Involved in peptidoglycan biosynthesis. Transports lipid-linked peptidoglycan precursors from the inner to the outer leaflet of the cytoplasmic membrane.</text>
</comment>
<feature type="transmembrane region" description="Helical" evidence="8">
    <location>
        <begin position="65"/>
        <end position="87"/>
    </location>
</feature>
<dbReference type="InterPro" id="IPR051050">
    <property type="entry name" value="Lipid_II_flippase_MurJ/MviN"/>
</dbReference>
<dbReference type="STRING" id="1802421.A2318_04015"/>
<feature type="transmembrane region" description="Helical" evidence="8">
    <location>
        <begin position="141"/>
        <end position="164"/>
    </location>
</feature>
<dbReference type="PRINTS" id="PR01806">
    <property type="entry name" value="VIRFACTRMVIN"/>
</dbReference>
<keyword evidence="7 8" id="KW-0472">Membrane</keyword>
<comment type="subcellular location">
    <subcellularLocation>
        <location evidence="1 8">Cell membrane</location>
        <topology evidence="1 8">Multi-pass membrane protein</topology>
    </subcellularLocation>
</comment>
<reference evidence="10 11" key="1">
    <citation type="journal article" date="2016" name="Nat. Commun.">
        <title>Thousands of microbial genomes shed light on interconnected biogeochemical processes in an aquifer system.</title>
        <authorList>
            <person name="Anantharaman K."/>
            <person name="Brown C.T."/>
            <person name="Hug L.A."/>
            <person name="Sharon I."/>
            <person name="Castelle C.J."/>
            <person name="Probst A.J."/>
            <person name="Thomas B.C."/>
            <person name="Singh A."/>
            <person name="Wilkins M.J."/>
            <person name="Karaoz U."/>
            <person name="Brodie E.L."/>
            <person name="Williams K.H."/>
            <person name="Hubbard S.S."/>
            <person name="Banfield J.F."/>
        </authorList>
    </citation>
    <scope>NUCLEOTIDE SEQUENCE [LARGE SCALE GENOMIC DNA]</scope>
</reference>
<feature type="transmembrane region" description="Helical" evidence="8">
    <location>
        <begin position="171"/>
        <end position="193"/>
    </location>
</feature>
<comment type="caution">
    <text evidence="10">The sequence shown here is derived from an EMBL/GenBank/DDBJ whole genome shotgun (WGS) entry which is preliminary data.</text>
</comment>
<gene>
    <name evidence="8" type="primary">murJ</name>
    <name evidence="10" type="ORF">A2318_04015</name>
</gene>
<dbReference type="PANTHER" id="PTHR47019:SF1">
    <property type="entry name" value="LIPID II FLIPPASE MURJ"/>
    <property type="match status" value="1"/>
</dbReference>
<dbReference type="GO" id="GO:0008360">
    <property type="term" value="P:regulation of cell shape"/>
    <property type="evidence" value="ECO:0007669"/>
    <property type="project" value="UniProtKB-UniRule"/>
</dbReference>
<keyword evidence="2 8" id="KW-1003">Cell membrane</keyword>
<dbReference type="GO" id="GO:0071555">
    <property type="term" value="P:cell wall organization"/>
    <property type="evidence" value="ECO:0007669"/>
    <property type="project" value="UniProtKB-UniRule"/>
</dbReference>
<feature type="transmembrane region" description="Helical" evidence="8">
    <location>
        <begin position="257"/>
        <end position="279"/>
    </location>
</feature>
<dbReference type="GO" id="GO:0009252">
    <property type="term" value="P:peptidoglycan biosynthetic process"/>
    <property type="evidence" value="ECO:0007669"/>
    <property type="project" value="UniProtKB-UniRule"/>
</dbReference>
<evidence type="ECO:0000256" key="7">
    <source>
        <dbReference type="ARBA" id="ARBA00023136"/>
    </source>
</evidence>
<name>A0A1F7W948_9BACT</name>
<keyword evidence="8 9" id="KW-0961">Cell wall biogenesis/degradation</keyword>
<dbReference type="UniPathway" id="UPA00219"/>
<keyword evidence="4 8" id="KW-0133">Cell shape</keyword>
<dbReference type="EMBL" id="MGFD01000017">
    <property type="protein sequence ID" value="OGL98727.1"/>
    <property type="molecule type" value="Genomic_DNA"/>
</dbReference>
<sequence length="547" mass="60185">MLKKNSLFQMFRRESTSLIGAAVLVGFFSFISRMIGFVRDRVLAGMFGAGNTLDVYYAAFKVPDFLFNLIVIGALSASFIPLFTSYYQNPLQRARAWQFTNTILHLIGFGMILVTLILFVFANQIAVLIAPGFDHLKQAQVASFTRVMLLSEILLAFSMVFGGVLQSLKRFFLYSLAPIFYNLGIIIGAFFFSKWFGPIGLAMGVVLGALMHVSIQAVGLIGTGYRYKWEVHFKNRDVQTVLRTMLPRVLGIGMNQLLFLILTIIASTLAVGSVTIFQFAYNIEFFPIGVFAVSYAIAAFPTLSEHVAAHRMDKFQSVFALTIRQLLFFMIPATMTFLLLRAQIVRVVVGAGAFDWNATIIAADTLAFFALTFIPQACVYILARAFFALGDTVTPLTAGIVSALLGITSAFLFTQTFGVIGLAMAFGVSECVNAGLLWVLLRQKVGSLHESTILLSLFKLMPAALFSGVAMYATRAFVVRHIELDSFINVLTQIFATGVVGAIVYLGVLLLLRSEELTSFLAPLARWQLKQVRTTEVINVNDGTGTV</sequence>
<feature type="transmembrane region" description="Helical" evidence="8">
    <location>
        <begin position="419"/>
        <end position="441"/>
    </location>
</feature>
<evidence type="ECO:0000256" key="3">
    <source>
        <dbReference type="ARBA" id="ARBA00022692"/>
    </source>
</evidence>
<feature type="transmembrane region" description="Helical" evidence="8">
    <location>
        <begin position="360"/>
        <end position="383"/>
    </location>
</feature>
<evidence type="ECO:0000256" key="2">
    <source>
        <dbReference type="ARBA" id="ARBA00022475"/>
    </source>
</evidence>
<evidence type="ECO:0000256" key="5">
    <source>
        <dbReference type="ARBA" id="ARBA00022984"/>
    </source>
</evidence>
<dbReference type="PANTHER" id="PTHR47019">
    <property type="entry name" value="LIPID II FLIPPASE MURJ"/>
    <property type="match status" value="1"/>
</dbReference>
<dbReference type="GO" id="GO:0034204">
    <property type="term" value="P:lipid translocation"/>
    <property type="evidence" value="ECO:0007669"/>
    <property type="project" value="TreeGrafter"/>
</dbReference>
<evidence type="ECO:0000256" key="6">
    <source>
        <dbReference type="ARBA" id="ARBA00022989"/>
    </source>
</evidence>
<comment type="similarity">
    <text evidence="8 9">Belongs to the MurJ/MviN family.</text>
</comment>
<organism evidence="10 11">
    <name type="scientific">Candidatus Uhrbacteria bacterium RIFOXYB2_FULL_45_11</name>
    <dbReference type="NCBI Taxonomy" id="1802421"/>
    <lineage>
        <taxon>Bacteria</taxon>
        <taxon>Candidatus Uhriibacteriota</taxon>
    </lineage>
</organism>
<dbReference type="NCBIfam" id="TIGR01695">
    <property type="entry name" value="murJ_mviN"/>
    <property type="match status" value="1"/>
</dbReference>
<dbReference type="GO" id="GO:0015648">
    <property type="term" value="F:lipid-linked peptidoglycan transporter activity"/>
    <property type="evidence" value="ECO:0007669"/>
    <property type="project" value="UniProtKB-UniRule"/>
</dbReference>
<dbReference type="GO" id="GO:0005886">
    <property type="term" value="C:plasma membrane"/>
    <property type="evidence" value="ECO:0007669"/>
    <property type="project" value="UniProtKB-SubCell"/>
</dbReference>
<accession>A0A1F7W948</accession>
<dbReference type="AlphaFoldDB" id="A0A1F7W948"/>
<dbReference type="CDD" id="cd13123">
    <property type="entry name" value="MATE_MurJ_like"/>
    <property type="match status" value="1"/>
</dbReference>
<evidence type="ECO:0000313" key="11">
    <source>
        <dbReference type="Proteomes" id="UP000177331"/>
    </source>
</evidence>
<keyword evidence="8 9" id="KW-0813">Transport</keyword>
<keyword evidence="3 8" id="KW-0812">Transmembrane</keyword>
<feature type="transmembrane region" description="Helical" evidence="8">
    <location>
        <begin position="15"/>
        <end position="35"/>
    </location>
</feature>
<comment type="pathway">
    <text evidence="8">Cell wall biogenesis; peptidoglycan biosynthesis.</text>
</comment>
<evidence type="ECO:0000256" key="9">
    <source>
        <dbReference type="PIRNR" id="PIRNR002869"/>
    </source>
</evidence>
<dbReference type="PIRSF" id="PIRSF002869">
    <property type="entry name" value="MviN"/>
    <property type="match status" value="1"/>
</dbReference>
<evidence type="ECO:0000256" key="4">
    <source>
        <dbReference type="ARBA" id="ARBA00022960"/>
    </source>
</evidence>